<proteinExistence type="predicted"/>
<dbReference type="SUPFAM" id="SSF54171">
    <property type="entry name" value="DNA-binding domain"/>
    <property type="match status" value="1"/>
</dbReference>
<feature type="compositionally biased region" description="Low complexity" evidence="7">
    <location>
        <begin position="96"/>
        <end position="115"/>
    </location>
</feature>
<dbReference type="PANTHER" id="PTHR31190:SF469">
    <property type="entry name" value="ETHYLENE-RESPONSIVE TRANSCRIPTION FACTOR 1B-LIKE"/>
    <property type="match status" value="1"/>
</dbReference>
<feature type="domain" description="AP2/ERF" evidence="8">
    <location>
        <begin position="125"/>
        <end position="183"/>
    </location>
</feature>
<dbReference type="InterPro" id="IPR016177">
    <property type="entry name" value="DNA-bd_dom_sf"/>
</dbReference>
<dbReference type="PRINTS" id="PR00367">
    <property type="entry name" value="ETHRSPELEMNT"/>
</dbReference>
<name>A0A9R0K1G1_SPIOL</name>
<feature type="region of interest" description="Disordered" evidence="7">
    <location>
        <begin position="93"/>
        <end position="127"/>
    </location>
</feature>
<evidence type="ECO:0000256" key="7">
    <source>
        <dbReference type="SAM" id="MobiDB-lite"/>
    </source>
</evidence>
<dbReference type="SMART" id="SM00380">
    <property type="entry name" value="AP2"/>
    <property type="match status" value="1"/>
</dbReference>
<organism evidence="9 10">
    <name type="scientific">Spinacia oleracea</name>
    <name type="common">Spinach</name>
    <dbReference type="NCBI Taxonomy" id="3562"/>
    <lineage>
        <taxon>Eukaryota</taxon>
        <taxon>Viridiplantae</taxon>
        <taxon>Streptophyta</taxon>
        <taxon>Embryophyta</taxon>
        <taxon>Tracheophyta</taxon>
        <taxon>Spermatophyta</taxon>
        <taxon>Magnoliopsida</taxon>
        <taxon>eudicotyledons</taxon>
        <taxon>Gunneridae</taxon>
        <taxon>Pentapetalae</taxon>
        <taxon>Caryophyllales</taxon>
        <taxon>Chenopodiaceae</taxon>
        <taxon>Chenopodioideae</taxon>
        <taxon>Anserineae</taxon>
        <taxon>Spinacia</taxon>
    </lineage>
</organism>
<dbReference type="PANTHER" id="PTHR31190">
    <property type="entry name" value="DNA-BINDING DOMAIN"/>
    <property type="match status" value="1"/>
</dbReference>
<dbReference type="KEGG" id="soe:110794342"/>
<keyword evidence="4" id="KW-0804">Transcription</keyword>
<keyword evidence="2" id="KW-0805">Transcription regulation</keyword>
<keyword evidence="5" id="KW-0539">Nucleus</keyword>
<dbReference type="Pfam" id="PF00847">
    <property type="entry name" value="AP2"/>
    <property type="match status" value="1"/>
</dbReference>
<keyword evidence="9" id="KW-1185">Reference proteome</keyword>
<feature type="region of interest" description="Disordered" evidence="7">
    <location>
        <begin position="224"/>
        <end position="248"/>
    </location>
</feature>
<dbReference type="GO" id="GO:0009873">
    <property type="term" value="P:ethylene-activated signaling pathway"/>
    <property type="evidence" value="ECO:0007669"/>
    <property type="project" value="InterPro"/>
</dbReference>
<dbReference type="InterPro" id="IPR001471">
    <property type="entry name" value="AP2/ERF_dom"/>
</dbReference>
<dbReference type="RefSeq" id="XP_021854996.2">
    <property type="nucleotide sequence ID" value="XM_021999304.2"/>
</dbReference>
<dbReference type="Gene3D" id="3.30.730.10">
    <property type="entry name" value="AP2/ERF domain"/>
    <property type="match status" value="1"/>
</dbReference>
<evidence type="ECO:0000256" key="1">
    <source>
        <dbReference type="ARBA" id="ARBA00004123"/>
    </source>
</evidence>
<protein>
    <submittedName>
        <fullName evidence="10">Ethylene-response factor C3</fullName>
    </submittedName>
</protein>
<dbReference type="Proteomes" id="UP000813463">
    <property type="component" value="Chromosome 5"/>
</dbReference>
<evidence type="ECO:0000256" key="5">
    <source>
        <dbReference type="ARBA" id="ARBA00023242"/>
    </source>
</evidence>
<evidence type="ECO:0000313" key="9">
    <source>
        <dbReference type="Proteomes" id="UP000813463"/>
    </source>
</evidence>
<evidence type="ECO:0000313" key="10">
    <source>
        <dbReference type="RefSeq" id="XP_021854996.2"/>
    </source>
</evidence>
<accession>A0A9R0K1G1</accession>
<evidence type="ECO:0000256" key="4">
    <source>
        <dbReference type="ARBA" id="ARBA00023163"/>
    </source>
</evidence>
<sequence>MDNTSSFYSSHQTQNHYYNHHHHNHHQSTASESESSGSARSCDSFPWDEFWSSYNSVSLPQLPFNTNDSDEIALFNMLSEQDIQQGKRAEINVQPASPASTNSSSPSSSSTSSFSQGDVGPTERAYRGVRRRPWGKFAAEIRDSTRNGVRVWLGTFDDAEAAALAYDQAAFSMRGPMAVMNFPMEVVRESLKEMKRENEEIEEDNEGCSASPVIALKRKHLMKRKSMGNNGRKKDRKVKNQTSFSSSFTPNSESLVIFEDLGADYLEQLLNCS</sequence>
<evidence type="ECO:0000256" key="2">
    <source>
        <dbReference type="ARBA" id="ARBA00023015"/>
    </source>
</evidence>
<comment type="subcellular location">
    <subcellularLocation>
        <location evidence="1">Nucleus</location>
    </subcellularLocation>
</comment>
<reference evidence="9" key="1">
    <citation type="journal article" date="2021" name="Nat. Commun.">
        <title>Genomic analyses provide insights into spinach domestication and the genetic basis of agronomic traits.</title>
        <authorList>
            <person name="Cai X."/>
            <person name="Sun X."/>
            <person name="Xu C."/>
            <person name="Sun H."/>
            <person name="Wang X."/>
            <person name="Ge C."/>
            <person name="Zhang Z."/>
            <person name="Wang Q."/>
            <person name="Fei Z."/>
            <person name="Jiao C."/>
            <person name="Wang Q."/>
        </authorList>
    </citation>
    <scope>NUCLEOTIDE SEQUENCE [LARGE SCALE GENOMIC DNA]</scope>
    <source>
        <strain evidence="9">cv. Varoflay</strain>
    </source>
</reference>
<dbReference type="PROSITE" id="PS51032">
    <property type="entry name" value="AP2_ERF"/>
    <property type="match status" value="1"/>
</dbReference>
<gene>
    <name evidence="10" type="primary">LOC110794342</name>
</gene>
<feature type="compositionally biased region" description="Basic residues" evidence="7">
    <location>
        <begin position="224"/>
        <end position="239"/>
    </location>
</feature>
<evidence type="ECO:0000256" key="6">
    <source>
        <dbReference type="SAM" id="Coils"/>
    </source>
</evidence>
<reference evidence="10" key="2">
    <citation type="submission" date="2025-08" db="UniProtKB">
        <authorList>
            <consortium name="RefSeq"/>
        </authorList>
    </citation>
    <scope>IDENTIFICATION</scope>
    <source>
        <tissue evidence="10">Leaf</tissue>
    </source>
</reference>
<dbReference type="GO" id="GO:0003677">
    <property type="term" value="F:DNA binding"/>
    <property type="evidence" value="ECO:0007669"/>
    <property type="project" value="UniProtKB-KW"/>
</dbReference>
<evidence type="ECO:0000259" key="8">
    <source>
        <dbReference type="PROSITE" id="PS51032"/>
    </source>
</evidence>
<dbReference type="GO" id="GO:0005634">
    <property type="term" value="C:nucleus"/>
    <property type="evidence" value="ECO:0007669"/>
    <property type="project" value="UniProtKB-SubCell"/>
</dbReference>
<keyword evidence="3" id="KW-0238">DNA-binding</keyword>
<dbReference type="AlphaFoldDB" id="A0A9R0K1G1"/>
<dbReference type="InterPro" id="IPR044808">
    <property type="entry name" value="ERF_plant"/>
</dbReference>
<keyword evidence="6" id="KW-0175">Coiled coil</keyword>
<dbReference type="InterPro" id="IPR036955">
    <property type="entry name" value="AP2/ERF_dom_sf"/>
</dbReference>
<feature type="coiled-coil region" evidence="6">
    <location>
        <begin position="184"/>
        <end position="211"/>
    </location>
</feature>
<dbReference type="CDD" id="cd00018">
    <property type="entry name" value="AP2"/>
    <property type="match status" value="1"/>
</dbReference>
<dbReference type="GeneID" id="110794342"/>
<dbReference type="GO" id="GO:0003700">
    <property type="term" value="F:DNA-binding transcription factor activity"/>
    <property type="evidence" value="ECO:0007669"/>
    <property type="project" value="InterPro"/>
</dbReference>
<evidence type="ECO:0000256" key="3">
    <source>
        <dbReference type="ARBA" id="ARBA00023125"/>
    </source>
</evidence>